<evidence type="ECO:0000256" key="1">
    <source>
        <dbReference type="SAM" id="MobiDB-lite"/>
    </source>
</evidence>
<dbReference type="KEGG" id="clup:CLUP02_04311"/>
<protein>
    <submittedName>
        <fullName evidence="2">Uncharacterized protein</fullName>
    </submittedName>
</protein>
<accession>A0A9Q8WD01</accession>
<reference evidence="2" key="1">
    <citation type="journal article" date="2021" name="Mol. Plant Microbe Interact.">
        <title>Complete Genome Sequence of the Plant-Pathogenic Fungus Colletotrichum lupini.</title>
        <authorList>
            <person name="Baroncelli R."/>
            <person name="Pensec F."/>
            <person name="Da Lio D."/>
            <person name="Boufleur T."/>
            <person name="Vicente I."/>
            <person name="Sarrocco S."/>
            <person name="Picot A."/>
            <person name="Baraldi E."/>
            <person name="Sukno S."/>
            <person name="Thon M."/>
            <person name="Le Floch G."/>
        </authorList>
    </citation>
    <scope>NUCLEOTIDE SEQUENCE</scope>
    <source>
        <strain evidence="2">IMI 504893</strain>
    </source>
</reference>
<feature type="compositionally biased region" description="Basic and acidic residues" evidence="1">
    <location>
        <begin position="67"/>
        <end position="78"/>
    </location>
</feature>
<gene>
    <name evidence="2" type="ORF">CLUP02_04311</name>
</gene>
<dbReference type="RefSeq" id="XP_049140469.1">
    <property type="nucleotide sequence ID" value="XM_049283326.1"/>
</dbReference>
<sequence length="300" mass="33519">MRQPQALTANFNSMQHMHTTHLIMDRLKVASAAVRERDRLGPRTSQRGSEMSPRVWFLKSRPGYEGVRFHNRDRDGRSRVQSRLVRNRHRDPRNSTEPSPTLYLHPGMISRDFVGVRPSFQRSGHLFALGSSSSHFTHGTAVLPSSTDASYCSKAFRFAARTFQLLRHNSRQDVKSRGKRRSISIGHVVSRCRNTLRANPEQSLASTWFTPGRRLDKLYSHASPVKFISATATVWGLSSSLQPSPFLPSGTSAAEKYADRTHAVRLCRKSLCTTGSCQRASEMYQGGGAAAEATISRHGP</sequence>
<feature type="region of interest" description="Disordered" evidence="1">
    <location>
        <begin position="67"/>
        <end position="103"/>
    </location>
</feature>
<organism evidence="2 3">
    <name type="scientific">Colletotrichum lupini</name>
    <dbReference type="NCBI Taxonomy" id="145971"/>
    <lineage>
        <taxon>Eukaryota</taxon>
        <taxon>Fungi</taxon>
        <taxon>Dikarya</taxon>
        <taxon>Ascomycota</taxon>
        <taxon>Pezizomycotina</taxon>
        <taxon>Sordariomycetes</taxon>
        <taxon>Hypocreomycetidae</taxon>
        <taxon>Glomerellales</taxon>
        <taxon>Glomerellaceae</taxon>
        <taxon>Colletotrichum</taxon>
        <taxon>Colletotrichum acutatum species complex</taxon>
    </lineage>
</organism>
<dbReference type="Proteomes" id="UP000830671">
    <property type="component" value="Chromosome 2"/>
</dbReference>
<dbReference type="AlphaFoldDB" id="A0A9Q8WD01"/>
<evidence type="ECO:0000313" key="2">
    <source>
        <dbReference type="EMBL" id="UQC78834.1"/>
    </source>
</evidence>
<name>A0A9Q8WD01_9PEZI</name>
<keyword evidence="3" id="KW-1185">Reference proteome</keyword>
<evidence type="ECO:0000313" key="3">
    <source>
        <dbReference type="Proteomes" id="UP000830671"/>
    </source>
</evidence>
<dbReference type="GeneID" id="73338336"/>
<proteinExistence type="predicted"/>
<dbReference type="EMBL" id="CP019474">
    <property type="protein sequence ID" value="UQC78834.1"/>
    <property type="molecule type" value="Genomic_DNA"/>
</dbReference>